<dbReference type="RefSeq" id="XP_069203945.1">
    <property type="nucleotide sequence ID" value="XM_069340477.1"/>
</dbReference>
<evidence type="ECO:0000256" key="6">
    <source>
        <dbReference type="ARBA" id="ARBA00023163"/>
    </source>
</evidence>
<sequence>MNSPDDFRRYADSISLYKSIRDNGRVSFLQRNIRQALDSHASYLQEITTEGSRRPSLPASGTRRRRRSTFNAPDEGQLEKAIEQSAPIRLEVLPKALERRDVSYAAEGVVEVPDPKWLPVPGRTVFPCSVNCRIYSTERSEEFMPYQRTHDGKLTRIIDIEGQVRFESYIDAPFHFDADKFYAGRKRKDGDFAANVLELTYTFDKIEHAEEFEAEIRDGDDTSRPQLNHLELCATWKKLPDCPDVDYLMNVSFCRGRDRQPLEKWRLRADFFWSLPVLSALQRVHGATDPVNNESSMEVDDKSESTTGIEPGYSINYIYTGDTSQMRSKTERGFRCTFCQSTYPLSSFDHLRFHYLTHHEHFHYTVMHGVPQTDGMIQKVIKIDVADPSAEQKQDQFLDEQEFEWIAPTNPFDMRKYLDEGNRSWVKTTSLVPKKPSPEPSQDDASAADLYPTPDASTTPMPIDVAELTLHVPDLPVKRRKAFKVPDVPGVTFFRASSKRYVEPDEMLEESDDDIDDSWLDRRIANRPMSLGSTAARRIMLMYNAHMKSEVPLGDRYLPHAIVRFIRKRANVLCRPDMRAAFETKLHHLELGGQISSEWKNKCVVMLNLLSEDTLLHSDGTFQDTRITEQARAPQGPRNSATSESKKRAAGAPQPSRLRVGLCICGKPCTVARAIIYCANINCPRSEFHLQCMGLSKRKPGWRCRSCRASTKENIAPVAVMS</sequence>
<dbReference type="GeneID" id="95975006"/>
<evidence type="ECO:0000256" key="2">
    <source>
        <dbReference type="ARBA" id="ARBA00022723"/>
    </source>
</evidence>
<evidence type="ECO:0000256" key="1">
    <source>
        <dbReference type="ARBA" id="ARBA00007416"/>
    </source>
</evidence>
<reference evidence="9 10" key="1">
    <citation type="submission" date="2024-07" db="EMBL/GenBank/DDBJ databases">
        <title>Draft sequence of the Neodothiora populina.</title>
        <authorList>
            <person name="Drown D.D."/>
            <person name="Schuette U.S."/>
            <person name="Buechlein A.B."/>
            <person name="Rusch D.R."/>
            <person name="Winton L.W."/>
            <person name="Adams G.A."/>
        </authorList>
    </citation>
    <scope>NUCLEOTIDE SEQUENCE [LARGE SCALE GENOMIC DNA]</scope>
    <source>
        <strain evidence="9 10">CPC 39397</strain>
    </source>
</reference>
<name>A0ABR3PNP6_9PEZI</name>
<evidence type="ECO:0000256" key="7">
    <source>
        <dbReference type="SAM" id="MobiDB-lite"/>
    </source>
</evidence>
<feature type="domain" description="Polycomb protein VEFS-Box" evidence="8">
    <location>
        <begin position="492"/>
        <end position="587"/>
    </location>
</feature>
<feature type="region of interest" description="Disordered" evidence="7">
    <location>
        <begin position="47"/>
        <end position="78"/>
    </location>
</feature>
<protein>
    <recommendedName>
        <fullName evidence="8">Polycomb protein VEFS-Box domain-containing protein</fullName>
    </recommendedName>
</protein>
<dbReference type="PANTHER" id="PTHR22597:SF0">
    <property type="entry name" value="POLYCOMB PROTEIN SUZ12"/>
    <property type="match status" value="1"/>
</dbReference>
<evidence type="ECO:0000256" key="5">
    <source>
        <dbReference type="ARBA" id="ARBA00023015"/>
    </source>
</evidence>
<dbReference type="Gene3D" id="3.30.40.10">
    <property type="entry name" value="Zinc/RING finger domain, C3HC4 (zinc finger)"/>
    <property type="match status" value="1"/>
</dbReference>
<accession>A0ABR3PNP6</accession>
<dbReference type="InterPro" id="IPR019786">
    <property type="entry name" value="Zinc_finger_PHD-type_CS"/>
</dbReference>
<keyword evidence="4" id="KW-0862">Zinc</keyword>
<feature type="region of interest" description="Disordered" evidence="7">
    <location>
        <begin position="627"/>
        <end position="653"/>
    </location>
</feature>
<evidence type="ECO:0000256" key="3">
    <source>
        <dbReference type="ARBA" id="ARBA00022771"/>
    </source>
</evidence>
<organism evidence="9 10">
    <name type="scientific">Neodothiora populina</name>
    <dbReference type="NCBI Taxonomy" id="2781224"/>
    <lineage>
        <taxon>Eukaryota</taxon>
        <taxon>Fungi</taxon>
        <taxon>Dikarya</taxon>
        <taxon>Ascomycota</taxon>
        <taxon>Pezizomycotina</taxon>
        <taxon>Dothideomycetes</taxon>
        <taxon>Dothideomycetidae</taxon>
        <taxon>Dothideales</taxon>
        <taxon>Dothioraceae</taxon>
        <taxon>Neodothiora</taxon>
    </lineage>
</organism>
<keyword evidence="2" id="KW-0479">Metal-binding</keyword>
<evidence type="ECO:0000259" key="8">
    <source>
        <dbReference type="Pfam" id="PF09733"/>
    </source>
</evidence>
<feature type="region of interest" description="Disordered" evidence="7">
    <location>
        <begin position="428"/>
        <end position="457"/>
    </location>
</feature>
<evidence type="ECO:0000313" key="10">
    <source>
        <dbReference type="Proteomes" id="UP001562354"/>
    </source>
</evidence>
<dbReference type="InterPro" id="IPR013083">
    <property type="entry name" value="Znf_RING/FYVE/PHD"/>
</dbReference>
<evidence type="ECO:0000256" key="4">
    <source>
        <dbReference type="ARBA" id="ARBA00022833"/>
    </source>
</evidence>
<comment type="similarity">
    <text evidence="1">Belongs to the VEFS (VRN2-EMF2-FIS2-SU(Z)12) family.</text>
</comment>
<keyword evidence="6" id="KW-0804">Transcription</keyword>
<dbReference type="SUPFAM" id="SSF57903">
    <property type="entry name" value="FYVE/PHD zinc finger"/>
    <property type="match status" value="1"/>
</dbReference>
<dbReference type="CDD" id="cd15489">
    <property type="entry name" value="PHD_SF"/>
    <property type="match status" value="1"/>
</dbReference>
<gene>
    <name evidence="9" type="ORF">AAFC00_001303</name>
</gene>
<dbReference type="InterPro" id="IPR019135">
    <property type="entry name" value="Polycomb_protein_VEFS-Box"/>
</dbReference>
<evidence type="ECO:0000313" key="9">
    <source>
        <dbReference type="EMBL" id="KAL1311096.1"/>
    </source>
</evidence>
<dbReference type="EMBL" id="JBFMKM010000003">
    <property type="protein sequence ID" value="KAL1311096.1"/>
    <property type="molecule type" value="Genomic_DNA"/>
</dbReference>
<dbReference type="PROSITE" id="PS01359">
    <property type="entry name" value="ZF_PHD_1"/>
    <property type="match status" value="1"/>
</dbReference>
<comment type="caution">
    <text evidence="9">The sequence shown here is derived from an EMBL/GenBank/DDBJ whole genome shotgun (WGS) entry which is preliminary data.</text>
</comment>
<keyword evidence="3" id="KW-0863">Zinc-finger</keyword>
<dbReference type="InterPro" id="IPR011011">
    <property type="entry name" value="Znf_FYVE_PHD"/>
</dbReference>
<keyword evidence="5" id="KW-0805">Transcription regulation</keyword>
<keyword evidence="10" id="KW-1185">Reference proteome</keyword>
<dbReference type="Proteomes" id="UP001562354">
    <property type="component" value="Unassembled WGS sequence"/>
</dbReference>
<dbReference type="PANTHER" id="PTHR22597">
    <property type="entry name" value="POLYCOMB GROUP PROTEIN"/>
    <property type="match status" value="1"/>
</dbReference>
<dbReference type="Pfam" id="PF09733">
    <property type="entry name" value="VEFS-Box"/>
    <property type="match status" value="1"/>
</dbReference>
<proteinExistence type="inferred from homology"/>